<evidence type="ECO:0000313" key="2">
    <source>
        <dbReference type="Proteomes" id="UP000663608"/>
    </source>
</evidence>
<evidence type="ECO:0000313" key="1">
    <source>
        <dbReference type="EMBL" id="QSE76784.1"/>
    </source>
</evidence>
<dbReference type="RefSeq" id="WP_205872025.1">
    <property type="nucleotide sequence ID" value="NZ_CP070872.1"/>
</dbReference>
<dbReference type="NCBIfam" id="NF041014">
    <property type="entry name" value="pilin_ComGG_2"/>
    <property type="match status" value="1"/>
</dbReference>
<sequence>MLYALVLSLIFGLVLQFYLQEQLAVKKQRFRQKDRLTAELMVLLIQKNLPKKSQTVYFKQGQVTYQITSAPSEHIAVTDQTVSNSEGSYIVHLTDGSDFIIKK</sequence>
<dbReference type="Proteomes" id="UP000663608">
    <property type="component" value="Chromosome"/>
</dbReference>
<name>A0AA45QRA7_9LACT</name>
<dbReference type="EMBL" id="CP070872">
    <property type="protein sequence ID" value="QSE76784.1"/>
    <property type="molecule type" value="Genomic_DNA"/>
</dbReference>
<dbReference type="AlphaFoldDB" id="A0AA45QRA7"/>
<dbReference type="KEGG" id="lti:JW886_00335"/>
<protein>
    <submittedName>
        <fullName evidence="1">Competence protein ComGG</fullName>
    </submittedName>
</protein>
<proteinExistence type="predicted"/>
<accession>A0AA45QRA7</accession>
<dbReference type="InterPro" id="IPR047665">
    <property type="entry name" value="ComGG_streptococcus-type"/>
</dbReference>
<keyword evidence="2" id="KW-1185">Reference proteome</keyword>
<organism evidence="1 2">
    <name type="scientific">Lactococcus taiwanensis</name>
    <dbReference type="NCBI Taxonomy" id="1151742"/>
    <lineage>
        <taxon>Bacteria</taxon>
        <taxon>Bacillati</taxon>
        <taxon>Bacillota</taxon>
        <taxon>Bacilli</taxon>
        <taxon>Lactobacillales</taxon>
        <taxon>Streptococcaceae</taxon>
        <taxon>Lactococcus</taxon>
    </lineage>
</organism>
<reference evidence="1 2" key="1">
    <citation type="submission" date="2021-02" db="EMBL/GenBank/DDBJ databases">
        <title>Complete genome sequence of Lactococcus lactis strain K_LL004.</title>
        <authorList>
            <person name="Kim H.B."/>
        </authorList>
    </citation>
    <scope>NUCLEOTIDE SEQUENCE [LARGE SCALE GENOMIC DNA]</scope>
    <source>
        <strain evidence="1 2">K_LL004</strain>
    </source>
</reference>
<gene>
    <name evidence="1" type="ORF">JW886_00335</name>
</gene>